<dbReference type="RefSeq" id="WP_065430554.1">
    <property type="nucleotide sequence ID" value="NZ_CP016307.1"/>
</dbReference>
<dbReference type="Proteomes" id="UP000092528">
    <property type="component" value="Chromosome 1"/>
</dbReference>
<keyword evidence="2" id="KW-1185">Reference proteome</keyword>
<protein>
    <submittedName>
        <fullName evidence="1">Uncharacterized protein</fullName>
    </submittedName>
</protein>
<dbReference type="KEGG" id="vsc:VSVS12_01993"/>
<accession>A0A1B1NPS8</accession>
<reference evidence="1 2" key="1">
    <citation type="submission" date="2016-07" db="EMBL/GenBank/DDBJ databases">
        <title>Genome sequencing of Vibrio scophthalmi strain VS-05, an isolated from Paralichthys olivaceus.</title>
        <authorList>
            <person name="Han H.-J."/>
        </authorList>
    </citation>
    <scope>NUCLEOTIDE SEQUENCE [LARGE SCALE GENOMIC DNA]</scope>
    <source>
        <strain evidence="1 2">VS-05</strain>
    </source>
</reference>
<organism evidence="1 2">
    <name type="scientific">Vibrio scophthalmi</name>
    <dbReference type="NCBI Taxonomy" id="45658"/>
    <lineage>
        <taxon>Bacteria</taxon>
        <taxon>Pseudomonadati</taxon>
        <taxon>Pseudomonadota</taxon>
        <taxon>Gammaproteobacteria</taxon>
        <taxon>Vibrionales</taxon>
        <taxon>Vibrionaceae</taxon>
        <taxon>Vibrio</taxon>
    </lineage>
</organism>
<evidence type="ECO:0000313" key="2">
    <source>
        <dbReference type="Proteomes" id="UP000092528"/>
    </source>
</evidence>
<sequence length="224" mass="25402">MILELSPKNIFKVHVTFVVLLLCANVISRLKGVYLGDPIDLFNFNAERNVPTFFSGLMIAVCSVVLYLIAVDKRKQKLSYVPWLGLAFIFLFLSIDEIVSIHEKLTTPMRDTFETSKLLYYAWVLPYGIALMVFVVAYSRFLFSLSTKFRVLFVLSGFTFVSGAVGFEMLGGGQAEAMGIDNTRYFIYYTCEELLEMLGISIFLYTLLSYITQDSNSLNIVISK</sequence>
<proteinExistence type="predicted"/>
<dbReference type="EMBL" id="CP016414">
    <property type="protein sequence ID" value="ANU36103.1"/>
    <property type="molecule type" value="Genomic_DNA"/>
</dbReference>
<dbReference type="AlphaFoldDB" id="A0A1B1NPS8"/>
<name>A0A1B1NPS8_9VIBR</name>
<dbReference type="GeneID" id="96871030"/>
<gene>
    <name evidence="1" type="ORF">VSVS05_00976</name>
</gene>
<evidence type="ECO:0000313" key="1">
    <source>
        <dbReference type="EMBL" id="ANU36103.1"/>
    </source>
</evidence>